<protein>
    <submittedName>
        <fullName evidence="1">Uncharacterized protein</fullName>
    </submittedName>
</protein>
<name>A0ACC1JED3_9FUNG</name>
<comment type="caution">
    <text evidence="1">The sequence shown here is derived from an EMBL/GenBank/DDBJ whole genome shotgun (WGS) entry which is preliminary data.</text>
</comment>
<evidence type="ECO:0000313" key="1">
    <source>
        <dbReference type="EMBL" id="KAJ1949002.1"/>
    </source>
</evidence>
<accession>A0ACC1JED3</accession>
<dbReference type="EMBL" id="JANBPW010000572">
    <property type="protein sequence ID" value="KAJ1949002.1"/>
    <property type="molecule type" value="Genomic_DNA"/>
</dbReference>
<sequence length="286" mass="30121">MPDTPKKPEVPPTSTRGRGRGRGTVARGRGASSSGSLPSGRLMSFRPTIAGNTRPTATPTSTGSIPSSSGSALVFKPKTQVQRHKKEPTSSSLLSTASAAPKREHKPHGFSDRGRGGRGRGRGRGGHVELIQTVSGPFAQGPAMISNSSRRGGSGFGGIMAPPGSSTNGGVDGPAPTSGMDEGDAKVDLSDPNAPVLLLTDHNEDNQKEDLDVQTEEMALKAAEEMRALKLDSSTASVFKSAIDGEEEKLLVLQLPAVPEFELPQAVVERRAKERMEARERRRLAK</sequence>
<dbReference type="Proteomes" id="UP001150603">
    <property type="component" value="Unassembled WGS sequence"/>
</dbReference>
<reference evidence="1" key="1">
    <citation type="submission" date="2022-07" db="EMBL/GenBank/DDBJ databases">
        <title>Phylogenomic reconstructions and comparative analyses of Kickxellomycotina fungi.</title>
        <authorList>
            <person name="Reynolds N.K."/>
            <person name="Stajich J.E."/>
            <person name="Barry K."/>
            <person name="Grigoriev I.V."/>
            <person name="Crous P."/>
            <person name="Smith M.E."/>
        </authorList>
    </citation>
    <scope>NUCLEOTIDE SEQUENCE</scope>
    <source>
        <strain evidence="1">NRRL 5244</strain>
    </source>
</reference>
<gene>
    <name evidence="1" type="ORF">FBU59_001337</name>
</gene>
<evidence type="ECO:0000313" key="2">
    <source>
        <dbReference type="Proteomes" id="UP001150603"/>
    </source>
</evidence>
<proteinExistence type="predicted"/>
<organism evidence="1 2">
    <name type="scientific">Linderina macrospora</name>
    <dbReference type="NCBI Taxonomy" id="4868"/>
    <lineage>
        <taxon>Eukaryota</taxon>
        <taxon>Fungi</taxon>
        <taxon>Fungi incertae sedis</taxon>
        <taxon>Zoopagomycota</taxon>
        <taxon>Kickxellomycotina</taxon>
        <taxon>Kickxellomycetes</taxon>
        <taxon>Kickxellales</taxon>
        <taxon>Kickxellaceae</taxon>
        <taxon>Linderina</taxon>
    </lineage>
</organism>
<keyword evidence="2" id="KW-1185">Reference proteome</keyword>
<feature type="non-terminal residue" evidence="1">
    <location>
        <position position="286"/>
    </location>
</feature>